<comment type="caution">
    <text evidence="3">The sequence shown here is derived from an EMBL/GenBank/DDBJ whole genome shotgun (WGS) entry which is preliminary data.</text>
</comment>
<dbReference type="Pfam" id="PF00106">
    <property type="entry name" value="adh_short"/>
    <property type="match status" value="1"/>
</dbReference>
<evidence type="ECO:0000256" key="1">
    <source>
        <dbReference type="ARBA" id="ARBA00006484"/>
    </source>
</evidence>
<dbReference type="PRINTS" id="PR00081">
    <property type="entry name" value="GDHRDH"/>
</dbReference>
<dbReference type="Gene3D" id="3.40.50.720">
    <property type="entry name" value="NAD(P)-binding Rossmann-like Domain"/>
    <property type="match status" value="1"/>
</dbReference>
<name>A0A921F3Q5_9ACTN</name>
<dbReference type="GO" id="GO:0016020">
    <property type="term" value="C:membrane"/>
    <property type="evidence" value="ECO:0007669"/>
    <property type="project" value="TreeGrafter"/>
</dbReference>
<dbReference type="PANTHER" id="PTHR44196:SF1">
    <property type="entry name" value="DEHYDROGENASE_REDUCTASE SDR FAMILY MEMBER 7B"/>
    <property type="match status" value="1"/>
</dbReference>
<dbReference type="PROSITE" id="PS00061">
    <property type="entry name" value="ADH_SHORT"/>
    <property type="match status" value="1"/>
</dbReference>
<gene>
    <name evidence="3" type="ORF">K8V11_06480</name>
</gene>
<accession>A0A921F3Q5</accession>
<dbReference type="SUPFAM" id="SSF51735">
    <property type="entry name" value="NAD(P)-binding Rossmann-fold domains"/>
    <property type="match status" value="1"/>
</dbReference>
<sequence length="258" mass="26900">MSKRTQDTAGAWKGEHVVVVGAEGGIGAEIAHQLVDVGAEVSGLDLKTGFDATDAECCLDWCQQQRRIDAVFYAAGIASSGLLTDDGSSEDMQAVYSTNVVGAVNMARAAATSLRESRGRFVTLNSAFSLVTAEGFGSYSASKAALGIVVNALRPELSPATVTDCLVGGVRTNIFASAAERSGTAASYEVNRRFLSRTARLEPSAAAASVLDAAWKRKKRSAIGADAWLIGQISHLAPATTQRIVARKIGGYPAEATD</sequence>
<reference evidence="3" key="1">
    <citation type="journal article" date="2021" name="PeerJ">
        <title>Extensive microbial diversity within the chicken gut microbiome revealed by metagenomics and culture.</title>
        <authorList>
            <person name="Gilroy R."/>
            <person name="Ravi A."/>
            <person name="Getino M."/>
            <person name="Pursley I."/>
            <person name="Horton D.L."/>
            <person name="Alikhan N.F."/>
            <person name="Baker D."/>
            <person name="Gharbi K."/>
            <person name="Hall N."/>
            <person name="Watson M."/>
            <person name="Adriaenssens E.M."/>
            <person name="Foster-Nyarko E."/>
            <person name="Jarju S."/>
            <person name="Secka A."/>
            <person name="Antonio M."/>
            <person name="Oren A."/>
            <person name="Chaudhuri R.R."/>
            <person name="La Ragione R."/>
            <person name="Hildebrand F."/>
            <person name="Pallen M.J."/>
        </authorList>
    </citation>
    <scope>NUCLEOTIDE SEQUENCE</scope>
    <source>
        <strain evidence="3">ChiGjej1B1-18357</strain>
    </source>
</reference>
<reference evidence="3" key="2">
    <citation type="submission" date="2021-09" db="EMBL/GenBank/DDBJ databases">
        <authorList>
            <person name="Gilroy R."/>
        </authorList>
    </citation>
    <scope>NUCLEOTIDE SEQUENCE</scope>
    <source>
        <strain evidence="3">ChiGjej1B1-18357</strain>
    </source>
</reference>
<dbReference type="AlphaFoldDB" id="A0A921F3Q5"/>
<dbReference type="Proteomes" id="UP000776650">
    <property type="component" value="Unassembled WGS sequence"/>
</dbReference>
<dbReference type="InterPro" id="IPR020904">
    <property type="entry name" value="Sc_DH/Rdtase_CS"/>
</dbReference>
<proteinExistence type="inferred from homology"/>
<dbReference type="EMBL" id="DYXM01000117">
    <property type="protein sequence ID" value="HJE90637.1"/>
    <property type="molecule type" value="Genomic_DNA"/>
</dbReference>
<dbReference type="InterPro" id="IPR002347">
    <property type="entry name" value="SDR_fam"/>
</dbReference>
<dbReference type="InterPro" id="IPR036291">
    <property type="entry name" value="NAD(P)-bd_dom_sf"/>
</dbReference>
<evidence type="ECO:0000256" key="2">
    <source>
        <dbReference type="ARBA" id="ARBA00023002"/>
    </source>
</evidence>
<comment type="similarity">
    <text evidence="1">Belongs to the short-chain dehydrogenases/reductases (SDR) family.</text>
</comment>
<dbReference type="PANTHER" id="PTHR44196">
    <property type="entry name" value="DEHYDROGENASE/REDUCTASE SDR FAMILY MEMBER 7B"/>
    <property type="match status" value="1"/>
</dbReference>
<dbReference type="GO" id="GO:0016491">
    <property type="term" value="F:oxidoreductase activity"/>
    <property type="evidence" value="ECO:0007669"/>
    <property type="project" value="UniProtKB-KW"/>
</dbReference>
<dbReference type="RefSeq" id="WP_303911856.1">
    <property type="nucleotide sequence ID" value="NZ_DYXM01000117.1"/>
</dbReference>
<organism evidence="3 4">
    <name type="scientific">Dietzia timorensis</name>
    <dbReference type="NCBI Taxonomy" id="499555"/>
    <lineage>
        <taxon>Bacteria</taxon>
        <taxon>Bacillati</taxon>
        <taxon>Actinomycetota</taxon>
        <taxon>Actinomycetes</taxon>
        <taxon>Mycobacteriales</taxon>
        <taxon>Dietziaceae</taxon>
        <taxon>Dietzia</taxon>
    </lineage>
</organism>
<evidence type="ECO:0000313" key="3">
    <source>
        <dbReference type="EMBL" id="HJE90637.1"/>
    </source>
</evidence>
<protein>
    <submittedName>
        <fullName evidence="3">SDR family NAD(P)-dependent oxidoreductase</fullName>
    </submittedName>
</protein>
<evidence type="ECO:0000313" key="4">
    <source>
        <dbReference type="Proteomes" id="UP000776650"/>
    </source>
</evidence>
<keyword evidence="2" id="KW-0560">Oxidoreductase</keyword>